<dbReference type="Proteomes" id="UP000036681">
    <property type="component" value="Unplaced"/>
</dbReference>
<sequence length="43" mass="4982">MLLQFLTRFVGIRSLLNVFCVEKVCRLPSIVINLRISNFCVLL</sequence>
<accession>A0A0M3I1K0</accession>
<organism evidence="1 2">
    <name type="scientific">Ascaris lumbricoides</name>
    <name type="common">Giant roundworm</name>
    <dbReference type="NCBI Taxonomy" id="6252"/>
    <lineage>
        <taxon>Eukaryota</taxon>
        <taxon>Metazoa</taxon>
        <taxon>Ecdysozoa</taxon>
        <taxon>Nematoda</taxon>
        <taxon>Chromadorea</taxon>
        <taxon>Rhabditida</taxon>
        <taxon>Spirurina</taxon>
        <taxon>Ascaridomorpha</taxon>
        <taxon>Ascaridoidea</taxon>
        <taxon>Ascarididae</taxon>
        <taxon>Ascaris</taxon>
    </lineage>
</organism>
<protein>
    <submittedName>
        <fullName evidence="2">Uncharacterized protein</fullName>
    </submittedName>
</protein>
<evidence type="ECO:0000313" key="2">
    <source>
        <dbReference type="WBParaSite" id="ALUE_0001016401-mRNA-1"/>
    </source>
</evidence>
<name>A0A0M3I1K0_ASCLU</name>
<keyword evidence="1" id="KW-1185">Reference proteome</keyword>
<evidence type="ECO:0000313" key="1">
    <source>
        <dbReference type="Proteomes" id="UP000036681"/>
    </source>
</evidence>
<reference evidence="2" key="1">
    <citation type="submission" date="2017-02" db="UniProtKB">
        <authorList>
            <consortium name="WormBaseParasite"/>
        </authorList>
    </citation>
    <scope>IDENTIFICATION</scope>
</reference>
<dbReference type="WBParaSite" id="ALUE_0001016401-mRNA-1">
    <property type="protein sequence ID" value="ALUE_0001016401-mRNA-1"/>
    <property type="gene ID" value="ALUE_0001016401"/>
</dbReference>
<dbReference type="AlphaFoldDB" id="A0A0M3I1K0"/>
<proteinExistence type="predicted"/>